<feature type="non-terminal residue" evidence="1">
    <location>
        <position position="1"/>
    </location>
</feature>
<reference evidence="1" key="1">
    <citation type="submission" date="2022-02" db="EMBL/GenBank/DDBJ databases">
        <authorList>
            <person name="Henning P.M."/>
            <person name="McCubbin A.G."/>
            <person name="Shore J.S."/>
        </authorList>
    </citation>
    <scope>NUCLEOTIDE SEQUENCE</scope>
    <source>
        <strain evidence="1">F60SS</strain>
        <tissue evidence="1">Leaves</tissue>
    </source>
</reference>
<sequence>ALSQGWTAGESNSLTDATLCCIGLNATTDEASLSMHSLIKKCAIQILRKEIPAIMEANKALKEIPDEQKWTEDLAKVSLIGNDITEISPNHSPRCLNISTLTLCQNRELKYIAESFLFSSSPFLYLE</sequence>
<dbReference type="AlphaFoldDB" id="A0A9Q0GDQ2"/>
<dbReference type="OrthoDB" id="1748434at2759"/>
<dbReference type="Proteomes" id="UP001141552">
    <property type="component" value="Unassembled WGS sequence"/>
</dbReference>
<protein>
    <submittedName>
        <fullName evidence="1">Uncharacterized protein</fullName>
    </submittedName>
</protein>
<dbReference type="SUPFAM" id="SSF52058">
    <property type="entry name" value="L domain-like"/>
    <property type="match status" value="1"/>
</dbReference>
<gene>
    <name evidence="1" type="ORF">Tsubulata_013531</name>
</gene>
<dbReference type="EMBL" id="JAKUCV010001409">
    <property type="protein sequence ID" value="KAJ4846531.1"/>
    <property type="molecule type" value="Genomic_DNA"/>
</dbReference>
<organism evidence="1 2">
    <name type="scientific">Turnera subulata</name>
    <dbReference type="NCBI Taxonomy" id="218843"/>
    <lineage>
        <taxon>Eukaryota</taxon>
        <taxon>Viridiplantae</taxon>
        <taxon>Streptophyta</taxon>
        <taxon>Embryophyta</taxon>
        <taxon>Tracheophyta</taxon>
        <taxon>Spermatophyta</taxon>
        <taxon>Magnoliopsida</taxon>
        <taxon>eudicotyledons</taxon>
        <taxon>Gunneridae</taxon>
        <taxon>Pentapetalae</taxon>
        <taxon>rosids</taxon>
        <taxon>fabids</taxon>
        <taxon>Malpighiales</taxon>
        <taxon>Passifloraceae</taxon>
        <taxon>Turnera</taxon>
    </lineage>
</organism>
<keyword evidence="2" id="KW-1185">Reference proteome</keyword>
<name>A0A9Q0GDQ2_9ROSI</name>
<evidence type="ECO:0000313" key="1">
    <source>
        <dbReference type="EMBL" id="KAJ4846531.1"/>
    </source>
</evidence>
<accession>A0A9Q0GDQ2</accession>
<evidence type="ECO:0000313" key="2">
    <source>
        <dbReference type="Proteomes" id="UP001141552"/>
    </source>
</evidence>
<reference evidence="1" key="2">
    <citation type="journal article" date="2023" name="Plants (Basel)">
        <title>Annotation of the Turnera subulata (Passifloraceae) Draft Genome Reveals the S-Locus Evolved after the Divergence of Turneroideae from Passifloroideae in a Stepwise Manner.</title>
        <authorList>
            <person name="Henning P.M."/>
            <person name="Roalson E.H."/>
            <person name="Mir W."/>
            <person name="McCubbin A.G."/>
            <person name="Shore J.S."/>
        </authorList>
    </citation>
    <scope>NUCLEOTIDE SEQUENCE</scope>
    <source>
        <strain evidence="1">F60SS</strain>
    </source>
</reference>
<proteinExistence type="predicted"/>
<feature type="non-terminal residue" evidence="1">
    <location>
        <position position="127"/>
    </location>
</feature>
<comment type="caution">
    <text evidence="1">The sequence shown here is derived from an EMBL/GenBank/DDBJ whole genome shotgun (WGS) entry which is preliminary data.</text>
</comment>